<keyword evidence="2" id="KW-1185">Reference proteome</keyword>
<accession>A0A2W4A2T2</accession>
<dbReference type="RefSeq" id="WP_111247467.1">
    <property type="nucleotide sequence ID" value="NZ_PIEU01000046.1"/>
</dbReference>
<gene>
    <name evidence="1" type="ORF">CI088_05515</name>
</gene>
<proteinExistence type="predicted"/>
<organism evidence="1 2">
    <name type="scientific">Enterococcus plantarum</name>
    <dbReference type="NCBI Taxonomy" id="1077675"/>
    <lineage>
        <taxon>Bacteria</taxon>
        <taxon>Bacillati</taxon>
        <taxon>Bacillota</taxon>
        <taxon>Bacilli</taxon>
        <taxon>Lactobacillales</taxon>
        <taxon>Enterococcaceae</taxon>
        <taxon>Enterococcus</taxon>
    </lineage>
</organism>
<dbReference type="AlphaFoldDB" id="A0A2W4A2T2"/>
<comment type="caution">
    <text evidence="1">The sequence shown here is derived from an EMBL/GenBank/DDBJ whole genome shotgun (WGS) entry which is preliminary data.</text>
</comment>
<protein>
    <submittedName>
        <fullName evidence="1">Uncharacterized protein</fullName>
    </submittedName>
</protein>
<dbReference type="Proteomes" id="UP000249828">
    <property type="component" value="Unassembled WGS sequence"/>
</dbReference>
<evidence type="ECO:0000313" key="1">
    <source>
        <dbReference type="EMBL" id="PZL75193.1"/>
    </source>
</evidence>
<reference evidence="1 2" key="1">
    <citation type="submission" date="2017-11" db="EMBL/GenBank/DDBJ databases">
        <title>Draft genome sequence of Enterococcus plantarum TRW2 strain isolated from lettuce.</title>
        <authorList>
            <person name="Kim E.B."/>
            <person name="Marco M.L."/>
            <person name="Williams T.R."/>
            <person name="You I.H."/>
        </authorList>
    </citation>
    <scope>NUCLEOTIDE SEQUENCE [LARGE SCALE GENOMIC DNA]</scope>
    <source>
        <strain evidence="1 2">TRW2</strain>
    </source>
</reference>
<dbReference type="EMBL" id="PIEU01000046">
    <property type="protein sequence ID" value="PZL75193.1"/>
    <property type="molecule type" value="Genomic_DNA"/>
</dbReference>
<name>A0A2W4A2T2_9ENTE</name>
<sequence length="109" mass="12425">MEKDKEQLFYDALCEIADHVGDSLEKPISLSLLCLTHGISNDQKGKLFIGFNQVLNNNSYDDLVLEQFIEKAHKIAPQTTEFDKKVFVAFIKAFSINLIPELYPFSQTL</sequence>
<evidence type="ECO:0000313" key="2">
    <source>
        <dbReference type="Proteomes" id="UP000249828"/>
    </source>
</evidence>